<sequence>MGSSSSSEAGLRRPTSLRAQNPEVYYSDDAIVTVDDATIAELKRIAAGNPRLRSRLCTHPDPAAGLHEMLIVHHREAYVRPHKHFGKPESFHVIEGTAQVVIFEDDGRIRDVLEMAPYGQGAHFYYRMPEKVFHSILITSEWLVFHETTAGPFDPSRTAFSDWAPNGNDAAGVQGYVAELGGLVMQHLARQQTSTAIAAPRARRD</sequence>
<name>A0A1C3WFH7_9BRAD</name>
<dbReference type="SUPFAM" id="SSF51182">
    <property type="entry name" value="RmlC-like cupins"/>
    <property type="match status" value="1"/>
</dbReference>
<dbReference type="InterPro" id="IPR011051">
    <property type="entry name" value="RmlC_Cupin_sf"/>
</dbReference>
<organism evidence="2 3">
    <name type="scientific">Bradyrhizobium shewense</name>
    <dbReference type="NCBI Taxonomy" id="1761772"/>
    <lineage>
        <taxon>Bacteria</taxon>
        <taxon>Pseudomonadati</taxon>
        <taxon>Pseudomonadota</taxon>
        <taxon>Alphaproteobacteria</taxon>
        <taxon>Hyphomicrobiales</taxon>
        <taxon>Nitrobacteraceae</taxon>
        <taxon>Bradyrhizobium</taxon>
    </lineage>
</organism>
<dbReference type="NCBIfam" id="TIGR04366">
    <property type="entry name" value="cupin_WbuC"/>
    <property type="match status" value="1"/>
</dbReference>
<dbReference type="InterPro" id="IPR046058">
    <property type="entry name" value="WbuC_cupin"/>
</dbReference>
<dbReference type="AlphaFoldDB" id="A0A1C3WFH7"/>
<dbReference type="Pfam" id="PF19480">
    <property type="entry name" value="DUF6016"/>
    <property type="match status" value="1"/>
</dbReference>
<accession>A0A1C3WFH7</accession>
<evidence type="ECO:0000313" key="2">
    <source>
        <dbReference type="EMBL" id="SCB38454.1"/>
    </source>
</evidence>
<reference evidence="3" key="1">
    <citation type="submission" date="2016-08" db="EMBL/GenBank/DDBJ databases">
        <authorList>
            <person name="Varghese N."/>
            <person name="Submissions Spin"/>
        </authorList>
    </citation>
    <scope>NUCLEOTIDE SEQUENCE [LARGE SCALE GENOMIC DNA]</scope>
    <source>
        <strain evidence="3">ERR11</strain>
    </source>
</reference>
<dbReference type="RefSeq" id="WP_091957484.1">
    <property type="nucleotide sequence ID" value="NZ_FMAI01000007.1"/>
</dbReference>
<gene>
    <name evidence="2" type="ORF">GA0061098_1007278</name>
</gene>
<proteinExistence type="predicted"/>
<dbReference type="EMBL" id="FMAI01000007">
    <property type="protein sequence ID" value="SCB38454.1"/>
    <property type="molecule type" value="Genomic_DNA"/>
</dbReference>
<protein>
    <submittedName>
        <fullName evidence="2">Cupin fold metalloprotein, WbuC family</fullName>
    </submittedName>
</protein>
<dbReference type="Proteomes" id="UP000199184">
    <property type="component" value="Unassembled WGS sequence"/>
</dbReference>
<dbReference type="InterPro" id="IPR027565">
    <property type="entry name" value="Cupin_WbuC"/>
</dbReference>
<evidence type="ECO:0000313" key="3">
    <source>
        <dbReference type="Proteomes" id="UP000199184"/>
    </source>
</evidence>
<feature type="domain" description="Cupin fold metalloprotein WbuC cupin" evidence="1">
    <location>
        <begin position="34"/>
        <end position="113"/>
    </location>
</feature>
<evidence type="ECO:0000259" key="1">
    <source>
        <dbReference type="Pfam" id="PF19480"/>
    </source>
</evidence>
<keyword evidence="3" id="KW-1185">Reference proteome</keyword>